<dbReference type="Proteomes" id="UP000005387">
    <property type="component" value="Unassembled WGS sequence"/>
</dbReference>
<proteinExistence type="predicted"/>
<name>E0IAQ4_9BACL</name>
<gene>
    <name evidence="1" type="ORF">PaecuDRAFT_2894</name>
</gene>
<keyword evidence="2" id="KW-1185">Reference proteome</keyword>
<evidence type="ECO:0000313" key="1">
    <source>
        <dbReference type="EMBL" id="EFM10458.1"/>
    </source>
</evidence>
<sequence>MKTAYSNGKDRMKFSMIPLKRSIPGKVKLVRVGGELVVEAADETNRDGLYETIYRHDGAGEPALLAAGPQFWNEVRERVQQQDAAQPNIQLSANIQFKIDAFVVQYL</sequence>
<dbReference type="STRING" id="717606.PaecuDRAFT_2894"/>
<dbReference type="EMBL" id="AEDD01000007">
    <property type="protein sequence ID" value="EFM10458.1"/>
    <property type="molecule type" value="Genomic_DNA"/>
</dbReference>
<dbReference type="AlphaFoldDB" id="E0IAQ4"/>
<evidence type="ECO:0000313" key="2">
    <source>
        <dbReference type="Proteomes" id="UP000005387"/>
    </source>
</evidence>
<dbReference type="eggNOG" id="COG1488">
    <property type="taxonomic scope" value="Bacteria"/>
</dbReference>
<accession>E0IAQ4</accession>
<reference evidence="1 2" key="1">
    <citation type="submission" date="2010-07" db="EMBL/GenBank/DDBJ databases">
        <title>The draft genome of Paenibacillus curdlanolyticus YK9.</title>
        <authorList>
            <consortium name="US DOE Joint Genome Institute (JGI-PGF)"/>
            <person name="Lucas S."/>
            <person name="Copeland A."/>
            <person name="Lapidus A."/>
            <person name="Cheng J.-F."/>
            <person name="Bruce D."/>
            <person name="Goodwin L."/>
            <person name="Pitluck S."/>
            <person name="Land M.L."/>
            <person name="Hauser L."/>
            <person name="Chang Y.-J."/>
            <person name="Jeffries C."/>
            <person name="Anderson I.J."/>
            <person name="Johnson E."/>
            <person name="Loganathan U."/>
            <person name="Mulhopadhyay B."/>
            <person name="Kyrpides N."/>
            <person name="Woyke T.J."/>
        </authorList>
    </citation>
    <scope>NUCLEOTIDE SEQUENCE [LARGE SCALE GENOMIC DNA]</scope>
    <source>
        <strain evidence="1 2">YK9</strain>
    </source>
</reference>
<organism evidence="1 2">
    <name type="scientific">Paenibacillus curdlanolyticus YK9</name>
    <dbReference type="NCBI Taxonomy" id="717606"/>
    <lineage>
        <taxon>Bacteria</taxon>
        <taxon>Bacillati</taxon>
        <taxon>Bacillota</taxon>
        <taxon>Bacilli</taxon>
        <taxon>Bacillales</taxon>
        <taxon>Paenibacillaceae</taxon>
        <taxon>Paenibacillus</taxon>
    </lineage>
</organism>
<dbReference type="RefSeq" id="WP_006038884.1">
    <property type="nucleotide sequence ID" value="NZ_AEDD01000007.1"/>
</dbReference>
<protein>
    <submittedName>
        <fullName evidence="1">Uncharacterized protein</fullName>
    </submittedName>
</protein>